<dbReference type="HAMAP" id="MF_00373">
    <property type="entry name" value="Ribosomal_bL28"/>
    <property type="match status" value="1"/>
</dbReference>
<dbReference type="Pfam" id="PF00830">
    <property type="entry name" value="Ribosomal_L28"/>
    <property type="match status" value="1"/>
</dbReference>
<dbReference type="Gene3D" id="2.30.170.40">
    <property type="entry name" value="Ribosomal protein L28/L24"/>
    <property type="match status" value="1"/>
</dbReference>
<evidence type="ECO:0000256" key="2">
    <source>
        <dbReference type="ARBA" id="ARBA00022980"/>
    </source>
</evidence>
<evidence type="ECO:0000256" key="3">
    <source>
        <dbReference type="ARBA" id="ARBA00023274"/>
    </source>
</evidence>
<dbReference type="SUPFAM" id="SSF143800">
    <property type="entry name" value="L28p-like"/>
    <property type="match status" value="1"/>
</dbReference>
<sequence length="132" mass="14385">MASALCTFSAPSSSLSVCNQPISSFSSRCSELSGAGTKLFRHSGCQTTELRDAAAGRVCDLTGKKANNGYKVSFSKHRTKSLQGANLQYKRLWWEEGKRFVKLRVCTKALKTVEKKGLQAMAKEAGLNLADF</sequence>
<dbReference type="InterPro" id="IPR034704">
    <property type="entry name" value="Ribosomal_bL28/bL31-like_sf"/>
</dbReference>
<name>A0ABP0UGN7_9BRYO</name>
<dbReference type="InterPro" id="IPR001383">
    <property type="entry name" value="Ribosomal_bL28_bact-type"/>
</dbReference>
<reference evidence="5" key="1">
    <citation type="submission" date="2024-02" db="EMBL/GenBank/DDBJ databases">
        <authorList>
            <consortium name="ELIXIR-Norway"/>
            <consortium name="Elixir Norway"/>
        </authorList>
    </citation>
    <scope>NUCLEOTIDE SEQUENCE</scope>
</reference>
<comment type="similarity">
    <text evidence="1">Belongs to the bacterial ribosomal protein bL28 family.</text>
</comment>
<evidence type="ECO:0000256" key="1">
    <source>
        <dbReference type="ARBA" id="ARBA00008760"/>
    </source>
</evidence>
<gene>
    <name evidence="5" type="ORF">CSSPTR1EN2_LOCUS15639</name>
</gene>
<evidence type="ECO:0000313" key="5">
    <source>
        <dbReference type="EMBL" id="CAK9220804.1"/>
    </source>
</evidence>
<dbReference type="NCBIfam" id="TIGR00009">
    <property type="entry name" value="L28"/>
    <property type="match status" value="1"/>
</dbReference>
<protein>
    <recommendedName>
        <fullName evidence="4">Large ribosomal subunit protein bL28c</fullName>
    </recommendedName>
</protein>
<organism evidence="5 6">
    <name type="scientific">Sphagnum troendelagicum</name>
    <dbReference type="NCBI Taxonomy" id="128251"/>
    <lineage>
        <taxon>Eukaryota</taxon>
        <taxon>Viridiplantae</taxon>
        <taxon>Streptophyta</taxon>
        <taxon>Embryophyta</taxon>
        <taxon>Bryophyta</taxon>
        <taxon>Sphagnophytina</taxon>
        <taxon>Sphagnopsida</taxon>
        <taxon>Sphagnales</taxon>
        <taxon>Sphagnaceae</taxon>
        <taxon>Sphagnum</taxon>
    </lineage>
</organism>
<evidence type="ECO:0000256" key="4">
    <source>
        <dbReference type="ARBA" id="ARBA00035265"/>
    </source>
</evidence>
<dbReference type="Proteomes" id="UP001497512">
    <property type="component" value="Chromosome 3"/>
</dbReference>
<accession>A0ABP0UGN7</accession>
<dbReference type="PANTHER" id="PTHR13528">
    <property type="entry name" value="39S RIBOSOMAL PROTEIN L28, MITOCHONDRIAL"/>
    <property type="match status" value="1"/>
</dbReference>
<keyword evidence="2" id="KW-0689">Ribosomal protein</keyword>
<keyword evidence="3" id="KW-0687">Ribonucleoprotein</keyword>
<proteinExistence type="inferred from homology"/>
<dbReference type="InterPro" id="IPR037147">
    <property type="entry name" value="Ribosomal_bL28_sf"/>
</dbReference>
<dbReference type="PANTHER" id="PTHR13528:SF2">
    <property type="entry name" value="LARGE RIBOSOMAL SUBUNIT PROTEIN BL28M"/>
    <property type="match status" value="1"/>
</dbReference>
<dbReference type="InterPro" id="IPR026569">
    <property type="entry name" value="Ribosomal_bL28"/>
</dbReference>
<keyword evidence="6" id="KW-1185">Reference proteome</keyword>
<dbReference type="EMBL" id="OZ019895">
    <property type="protein sequence ID" value="CAK9220804.1"/>
    <property type="molecule type" value="Genomic_DNA"/>
</dbReference>
<evidence type="ECO:0000313" key="6">
    <source>
        <dbReference type="Proteomes" id="UP001497512"/>
    </source>
</evidence>